<name>A0A840RRG0_9BURK</name>
<keyword evidence="1" id="KW-0251">Elongation factor</keyword>
<evidence type="ECO:0000313" key="2">
    <source>
        <dbReference type="Proteomes" id="UP000571084"/>
    </source>
</evidence>
<dbReference type="GO" id="GO:0003746">
    <property type="term" value="F:translation elongation factor activity"/>
    <property type="evidence" value="ECO:0007669"/>
    <property type="project" value="UniProtKB-KW"/>
</dbReference>
<reference evidence="1 2" key="1">
    <citation type="submission" date="2020-08" db="EMBL/GenBank/DDBJ databases">
        <title>Genomic Encyclopedia of Type Strains, Phase IV (KMG-IV): sequencing the most valuable type-strain genomes for metagenomic binning, comparative biology and taxonomic classification.</title>
        <authorList>
            <person name="Goeker M."/>
        </authorList>
    </citation>
    <scope>NUCLEOTIDE SEQUENCE [LARGE SCALE GENOMIC DNA]</scope>
    <source>
        <strain evidence="1 2">DSM 23240</strain>
    </source>
</reference>
<dbReference type="SUPFAM" id="SSF46934">
    <property type="entry name" value="UBA-like"/>
    <property type="match status" value="1"/>
</dbReference>
<dbReference type="RefSeq" id="WP_168053430.1">
    <property type="nucleotide sequence ID" value="NZ_JAAOZT010000002.1"/>
</dbReference>
<comment type="caution">
    <text evidence="1">The sequence shown here is derived from an EMBL/GenBank/DDBJ whole genome shotgun (WGS) entry which is preliminary data.</text>
</comment>
<gene>
    <name evidence="1" type="ORF">HNR39_000879</name>
</gene>
<dbReference type="EMBL" id="JACHHQ010000001">
    <property type="protein sequence ID" value="MBB5199069.1"/>
    <property type="molecule type" value="Genomic_DNA"/>
</dbReference>
<organism evidence="1 2">
    <name type="scientific">Glaciimonas immobilis</name>
    <dbReference type="NCBI Taxonomy" id="728004"/>
    <lineage>
        <taxon>Bacteria</taxon>
        <taxon>Pseudomonadati</taxon>
        <taxon>Pseudomonadota</taxon>
        <taxon>Betaproteobacteria</taxon>
        <taxon>Burkholderiales</taxon>
        <taxon>Oxalobacteraceae</taxon>
        <taxon>Glaciimonas</taxon>
    </lineage>
</organism>
<keyword evidence="2" id="KW-1185">Reference proteome</keyword>
<dbReference type="InterPro" id="IPR009060">
    <property type="entry name" value="UBA-like_sf"/>
</dbReference>
<accession>A0A840RRG0</accession>
<proteinExistence type="predicted"/>
<dbReference type="Gene3D" id="1.10.8.10">
    <property type="entry name" value="DNA helicase RuvA subunit, C-terminal domain"/>
    <property type="match status" value="1"/>
</dbReference>
<dbReference type="Proteomes" id="UP000571084">
    <property type="component" value="Unassembled WGS sequence"/>
</dbReference>
<keyword evidence="1" id="KW-0648">Protein biosynthesis</keyword>
<evidence type="ECO:0000313" key="1">
    <source>
        <dbReference type="EMBL" id="MBB5199069.1"/>
    </source>
</evidence>
<dbReference type="AlphaFoldDB" id="A0A840RRG0"/>
<sequence length="61" mass="6937">MQIDEKLKIQVTALMIKAVRKETRAGTLDCRAVLEETGCDVEKAIELIRLRGQKTPKIVWV</sequence>
<protein>
    <submittedName>
        <fullName evidence="1">Translation elongation factor EF-Ts</fullName>
    </submittedName>
</protein>